<protein>
    <submittedName>
        <fullName evidence="3">Uncharacterized protein LOC118347692</fullName>
    </submittedName>
</protein>
<dbReference type="KEGG" id="jre:118347692"/>
<dbReference type="InParanoid" id="A0A6P9EHK3"/>
<accession>A0A6P9EHK3</accession>
<gene>
    <name evidence="3" type="primary">LOC118347692</name>
</gene>
<organism evidence="2 3">
    <name type="scientific">Juglans regia</name>
    <name type="common">English walnut</name>
    <dbReference type="NCBI Taxonomy" id="51240"/>
    <lineage>
        <taxon>Eukaryota</taxon>
        <taxon>Viridiplantae</taxon>
        <taxon>Streptophyta</taxon>
        <taxon>Embryophyta</taxon>
        <taxon>Tracheophyta</taxon>
        <taxon>Spermatophyta</taxon>
        <taxon>Magnoliopsida</taxon>
        <taxon>eudicotyledons</taxon>
        <taxon>Gunneridae</taxon>
        <taxon>Pentapetalae</taxon>
        <taxon>rosids</taxon>
        <taxon>fabids</taxon>
        <taxon>Fagales</taxon>
        <taxon>Juglandaceae</taxon>
        <taxon>Juglans</taxon>
    </lineage>
</organism>
<dbReference type="PROSITE" id="PS50994">
    <property type="entry name" value="INTEGRASE"/>
    <property type="match status" value="1"/>
</dbReference>
<evidence type="ECO:0000313" key="2">
    <source>
        <dbReference type="Proteomes" id="UP000235220"/>
    </source>
</evidence>
<sequence>MVGQVTGQFLMKRENPKRYLQQVGEERDHFQYSAIHHIPRGDNQEVDGLVKAASGQEEVPLPDYVVTWTIDDILNFLQEGILPNDRVEAQKVRNWAARFTLVEGILYKRGYVEPLLSFISDNGQQFDCSHYREWCSELKIKVKYSYSGHPQANGQVEATNKMLLNILKKKLGPQKGEWPDELPSTLWAYQTSERTTTGETNFSLVYGMKAVIPAEVAIPTYRVQQYDPDRNSERLRESLDFLEERREDVVR</sequence>
<dbReference type="InterPro" id="IPR012337">
    <property type="entry name" value="RNaseH-like_sf"/>
</dbReference>
<dbReference type="GO" id="GO:0015074">
    <property type="term" value="P:DNA integration"/>
    <property type="evidence" value="ECO:0007669"/>
    <property type="project" value="InterPro"/>
</dbReference>
<dbReference type="InterPro" id="IPR036397">
    <property type="entry name" value="RNaseH_sf"/>
</dbReference>
<evidence type="ECO:0000259" key="1">
    <source>
        <dbReference type="PROSITE" id="PS50994"/>
    </source>
</evidence>
<dbReference type="Gene3D" id="3.30.420.10">
    <property type="entry name" value="Ribonuclease H-like superfamily/Ribonuclease H"/>
    <property type="match status" value="2"/>
</dbReference>
<proteinExistence type="predicted"/>
<dbReference type="GO" id="GO:0003676">
    <property type="term" value="F:nucleic acid binding"/>
    <property type="evidence" value="ECO:0007669"/>
    <property type="project" value="InterPro"/>
</dbReference>
<dbReference type="GeneID" id="118347692"/>
<feature type="domain" description="Integrase catalytic" evidence="1">
    <location>
        <begin position="35"/>
        <end position="221"/>
    </location>
</feature>
<dbReference type="PANTHER" id="PTHR48475:SF2">
    <property type="entry name" value="RIBONUCLEASE H"/>
    <property type="match status" value="1"/>
</dbReference>
<dbReference type="Proteomes" id="UP000235220">
    <property type="component" value="Chromosome 2"/>
</dbReference>
<dbReference type="OrthoDB" id="1936587at2759"/>
<dbReference type="PANTHER" id="PTHR48475">
    <property type="entry name" value="RIBONUCLEASE H"/>
    <property type="match status" value="1"/>
</dbReference>
<evidence type="ECO:0000313" key="3">
    <source>
        <dbReference type="RefSeq" id="XP_035543613.1"/>
    </source>
</evidence>
<dbReference type="AlphaFoldDB" id="A0A6P9EHK3"/>
<dbReference type="RefSeq" id="XP_035543613.1">
    <property type="nucleotide sequence ID" value="XM_035687720.1"/>
</dbReference>
<dbReference type="InterPro" id="IPR001584">
    <property type="entry name" value="Integrase_cat-core"/>
</dbReference>
<keyword evidence="2" id="KW-1185">Reference proteome</keyword>
<reference evidence="3" key="1">
    <citation type="submission" date="2025-08" db="UniProtKB">
        <authorList>
            <consortium name="RefSeq"/>
        </authorList>
    </citation>
    <scope>IDENTIFICATION</scope>
    <source>
        <tissue evidence="3">Leaves</tissue>
    </source>
</reference>
<name>A0A6P9EHK3_JUGRE</name>
<dbReference type="SUPFAM" id="SSF53098">
    <property type="entry name" value="Ribonuclease H-like"/>
    <property type="match status" value="1"/>
</dbReference>